<proteinExistence type="predicted"/>
<dbReference type="Gene3D" id="3.30.565.10">
    <property type="entry name" value="Histidine kinase-like ATPase, C-terminal domain"/>
    <property type="match status" value="1"/>
</dbReference>
<reference evidence="9 10" key="1">
    <citation type="submission" date="2012-04" db="EMBL/GenBank/DDBJ databases">
        <authorList>
            <person name="Genoscope - CEA"/>
        </authorList>
    </citation>
    <scope>NUCLEOTIDE SEQUENCE [LARGE SCALE GENOMIC DNA]</scope>
    <source>
        <strain evidence="9 10">9717</strain>
    </source>
</reference>
<dbReference type="SUPFAM" id="SSF55874">
    <property type="entry name" value="ATPase domain of HSP90 chaperone/DNA topoisomerase II/histidine kinase"/>
    <property type="match status" value="1"/>
</dbReference>
<organism evidence="9 10">
    <name type="scientific">Microcystis aeruginosa PCC 9717</name>
    <dbReference type="NCBI Taxonomy" id="1160286"/>
    <lineage>
        <taxon>Bacteria</taxon>
        <taxon>Bacillati</taxon>
        <taxon>Cyanobacteriota</taxon>
        <taxon>Cyanophyceae</taxon>
        <taxon>Oscillatoriophycideae</taxon>
        <taxon>Chroococcales</taxon>
        <taxon>Microcystaceae</taxon>
        <taxon>Microcystis</taxon>
    </lineage>
</organism>
<dbReference type="InterPro" id="IPR001789">
    <property type="entry name" value="Sig_transdc_resp-reg_receiver"/>
</dbReference>
<sequence length="411" mass="47063">MKVPIRFSQHEHRILTGQKPYFKRVLPLFSKPYLNSLSYKITGMTQLTLRPSVLIVDDLPNNVRLLSIMLTEKGYQVRKAINGQMALNTVRSLIPDLILLDINMPDLNGYQVCEQLKADEKTREIPVIFISALDDVLDKVKAFQVGGVDYISKPFQGEEVMARIENQLTICRQKKQLQNEIKERQKTEETLEIYLHAVSHDLRNPVIGMSMILNNLIKNSQGETKEVSQKILQQMANSCDRQLTLIDSLVETRQNDLWGVSLELKPLSLYEIGQQISQEWELRLKENQATLINNFPPDLPLVNADAHHLWRVFENLLANALKHNPQGIIITLSARLEGNYLRCSIADNGVGISETQRKKLFDRYQRGNNNHQISLGLGLYLCRQIIHAHGGEIGIMNNDEKGSQFWFTLPY</sequence>
<dbReference type="PANTHER" id="PTHR43547">
    <property type="entry name" value="TWO-COMPONENT HISTIDINE KINASE"/>
    <property type="match status" value="1"/>
</dbReference>
<keyword evidence="4" id="KW-0418">Kinase</keyword>
<dbReference type="InterPro" id="IPR005467">
    <property type="entry name" value="His_kinase_dom"/>
</dbReference>
<dbReference type="PROSITE" id="PS50109">
    <property type="entry name" value="HIS_KIN"/>
    <property type="match status" value="1"/>
</dbReference>
<dbReference type="PRINTS" id="PR00344">
    <property type="entry name" value="BCTRLSENSOR"/>
</dbReference>
<dbReference type="Pfam" id="PF02518">
    <property type="entry name" value="HATPase_c"/>
    <property type="match status" value="1"/>
</dbReference>
<dbReference type="EC" id="2.7.13.3" evidence="2"/>
<keyword evidence="5" id="KW-0902">Two-component regulatory system</keyword>
<dbReference type="InterPro" id="IPR036890">
    <property type="entry name" value="HATPase_C_sf"/>
</dbReference>
<comment type="caution">
    <text evidence="9">The sequence shown here is derived from an EMBL/GenBank/DDBJ whole genome shotgun (WGS) entry which is preliminary data.</text>
</comment>
<dbReference type="Gene3D" id="1.10.287.130">
    <property type="match status" value="1"/>
</dbReference>
<feature type="domain" description="Histidine kinase" evidence="7">
    <location>
        <begin position="197"/>
        <end position="411"/>
    </location>
</feature>
<evidence type="ECO:0000256" key="4">
    <source>
        <dbReference type="ARBA" id="ARBA00022777"/>
    </source>
</evidence>
<dbReference type="InterPro" id="IPR003594">
    <property type="entry name" value="HATPase_dom"/>
</dbReference>
<evidence type="ECO:0000256" key="3">
    <source>
        <dbReference type="ARBA" id="ARBA00022553"/>
    </source>
</evidence>
<name>I4FL85_MICAE</name>
<feature type="modified residue" description="4-aspartylphosphate" evidence="6">
    <location>
        <position position="101"/>
    </location>
</feature>
<dbReference type="Proteomes" id="UP000003172">
    <property type="component" value="Unassembled WGS sequence"/>
</dbReference>
<evidence type="ECO:0000256" key="5">
    <source>
        <dbReference type="ARBA" id="ARBA00023012"/>
    </source>
</evidence>
<dbReference type="InterPro" id="IPR004358">
    <property type="entry name" value="Sig_transdc_His_kin-like_C"/>
</dbReference>
<dbReference type="SMART" id="SM00387">
    <property type="entry name" value="HATPase_c"/>
    <property type="match status" value="1"/>
</dbReference>
<keyword evidence="3 6" id="KW-0597">Phosphoprotein</keyword>
<dbReference type="CDD" id="cd00082">
    <property type="entry name" value="HisKA"/>
    <property type="match status" value="1"/>
</dbReference>
<gene>
    <name evidence="9" type="ORF">MICAB_1990015</name>
</gene>
<dbReference type="InterPro" id="IPR011006">
    <property type="entry name" value="CheY-like_superfamily"/>
</dbReference>
<evidence type="ECO:0000256" key="6">
    <source>
        <dbReference type="PROSITE-ProRule" id="PRU00169"/>
    </source>
</evidence>
<dbReference type="CDD" id="cd00075">
    <property type="entry name" value="HATPase"/>
    <property type="match status" value="1"/>
</dbReference>
<protein>
    <recommendedName>
        <fullName evidence="2">histidine kinase</fullName>
        <ecNumber evidence="2">2.7.13.3</ecNumber>
    </recommendedName>
</protein>
<evidence type="ECO:0000313" key="10">
    <source>
        <dbReference type="Proteomes" id="UP000003172"/>
    </source>
</evidence>
<keyword evidence="4" id="KW-0808">Transferase</keyword>
<dbReference type="PROSITE" id="PS50110">
    <property type="entry name" value="RESPONSE_REGULATORY"/>
    <property type="match status" value="1"/>
</dbReference>
<dbReference type="InterPro" id="IPR003661">
    <property type="entry name" value="HisK_dim/P_dom"/>
</dbReference>
<dbReference type="GO" id="GO:0000155">
    <property type="term" value="F:phosphorelay sensor kinase activity"/>
    <property type="evidence" value="ECO:0007669"/>
    <property type="project" value="InterPro"/>
</dbReference>
<evidence type="ECO:0000313" key="9">
    <source>
        <dbReference type="EMBL" id="CCH96410.1"/>
    </source>
</evidence>
<comment type="catalytic activity">
    <reaction evidence="1">
        <text>ATP + protein L-histidine = ADP + protein N-phospho-L-histidine.</text>
        <dbReference type="EC" id="2.7.13.3"/>
    </reaction>
</comment>
<dbReference type="Gene3D" id="3.40.50.2300">
    <property type="match status" value="1"/>
</dbReference>
<dbReference type="Pfam" id="PF00072">
    <property type="entry name" value="Response_reg"/>
    <property type="match status" value="1"/>
</dbReference>
<evidence type="ECO:0000256" key="2">
    <source>
        <dbReference type="ARBA" id="ARBA00012438"/>
    </source>
</evidence>
<dbReference type="PANTHER" id="PTHR43547:SF2">
    <property type="entry name" value="HYBRID SIGNAL TRANSDUCTION HISTIDINE KINASE C"/>
    <property type="match status" value="1"/>
</dbReference>
<evidence type="ECO:0000259" key="8">
    <source>
        <dbReference type="PROSITE" id="PS50110"/>
    </source>
</evidence>
<dbReference type="SUPFAM" id="SSF52172">
    <property type="entry name" value="CheY-like"/>
    <property type="match status" value="1"/>
</dbReference>
<evidence type="ECO:0000256" key="1">
    <source>
        <dbReference type="ARBA" id="ARBA00000085"/>
    </source>
</evidence>
<evidence type="ECO:0000259" key="7">
    <source>
        <dbReference type="PROSITE" id="PS50109"/>
    </source>
</evidence>
<feature type="domain" description="Response regulatory" evidence="8">
    <location>
        <begin position="52"/>
        <end position="168"/>
    </location>
</feature>
<dbReference type="CDD" id="cd19920">
    <property type="entry name" value="REC_PA4781-like"/>
    <property type="match status" value="1"/>
</dbReference>
<accession>I4FL85</accession>
<dbReference type="Pfam" id="PF00512">
    <property type="entry name" value="HisKA"/>
    <property type="match status" value="1"/>
</dbReference>
<dbReference type="EMBL" id="CAII01000111">
    <property type="protein sequence ID" value="CCH96410.1"/>
    <property type="molecule type" value="Genomic_DNA"/>
</dbReference>
<dbReference type="HOGENOM" id="CLU_000445_114_72_3"/>
<dbReference type="SMART" id="SM00448">
    <property type="entry name" value="REC"/>
    <property type="match status" value="1"/>
</dbReference>
<dbReference type="AlphaFoldDB" id="I4FL85"/>